<keyword evidence="3" id="KW-1185">Reference proteome</keyword>
<dbReference type="GeneID" id="39986766"/>
<evidence type="ECO:0000256" key="1">
    <source>
        <dbReference type="SAM" id="MobiDB-lite"/>
    </source>
</evidence>
<feature type="region of interest" description="Disordered" evidence="1">
    <location>
        <begin position="217"/>
        <end position="245"/>
    </location>
</feature>
<gene>
    <name evidence="2" type="ORF">TM35_000211360</name>
</gene>
<accession>A0A1X0NTU0</accession>
<comment type="caution">
    <text evidence="2">The sequence shown here is derived from an EMBL/GenBank/DDBJ whole genome shotgun (WGS) entry which is preliminary data.</text>
</comment>
<reference evidence="2 3" key="1">
    <citation type="submission" date="2017-03" db="EMBL/GenBank/DDBJ databases">
        <title>An alternative strategy for trypanosome survival in the mammalian bloodstream revealed through genome and transcriptome analysis of the ubiquitous bovine parasite Trypanosoma (Megatrypanum) theileri.</title>
        <authorList>
            <person name="Kelly S."/>
            <person name="Ivens A."/>
            <person name="Mott A."/>
            <person name="O'Neill E."/>
            <person name="Emms D."/>
            <person name="Macleod O."/>
            <person name="Voorheis P."/>
            <person name="Matthews J."/>
            <person name="Matthews K."/>
            <person name="Carrington M."/>
        </authorList>
    </citation>
    <scope>NUCLEOTIDE SEQUENCE [LARGE SCALE GENOMIC DNA]</scope>
    <source>
        <strain evidence="2">Edinburgh</strain>
    </source>
</reference>
<dbReference type="VEuPathDB" id="TriTrypDB:TM35_000211360"/>
<evidence type="ECO:0000313" key="2">
    <source>
        <dbReference type="EMBL" id="ORC87530.1"/>
    </source>
</evidence>
<organism evidence="2 3">
    <name type="scientific">Trypanosoma theileri</name>
    <dbReference type="NCBI Taxonomy" id="67003"/>
    <lineage>
        <taxon>Eukaryota</taxon>
        <taxon>Discoba</taxon>
        <taxon>Euglenozoa</taxon>
        <taxon>Kinetoplastea</taxon>
        <taxon>Metakinetoplastina</taxon>
        <taxon>Trypanosomatida</taxon>
        <taxon>Trypanosomatidae</taxon>
        <taxon>Trypanosoma</taxon>
    </lineage>
</organism>
<dbReference type="RefSeq" id="XP_028881596.1">
    <property type="nucleotide sequence ID" value="XM_029026986.1"/>
</dbReference>
<feature type="compositionally biased region" description="Basic residues" evidence="1">
    <location>
        <begin position="102"/>
        <end position="111"/>
    </location>
</feature>
<feature type="region of interest" description="Disordered" evidence="1">
    <location>
        <begin position="1"/>
        <end position="41"/>
    </location>
</feature>
<feature type="compositionally biased region" description="Basic and acidic residues" evidence="1">
    <location>
        <begin position="112"/>
        <end position="141"/>
    </location>
</feature>
<dbReference type="OrthoDB" id="273734at2759"/>
<feature type="region of interest" description="Disordered" evidence="1">
    <location>
        <begin position="88"/>
        <end position="153"/>
    </location>
</feature>
<feature type="compositionally biased region" description="Low complexity" evidence="1">
    <location>
        <begin position="143"/>
        <end position="152"/>
    </location>
</feature>
<dbReference type="AlphaFoldDB" id="A0A1X0NTU0"/>
<sequence length="442" mass="51277">MGTGASCGGKDDVRKRKSSPFQQGEEKQQHHHHHQSPFHPPQYAEVHFNRMDGVWRERMLEAVDGDPVAVTRDFPRIPVYVATHTHHNYCEDDGEQQDANNNKRKKKKKKEYHNDMDRAQDTVDAKEGKRHYPDENPKEDDYNNGNNNNNNNDVELLATRNQRVRTAVGFLMELCGEDASGMYTAWSTHAARVDVADASALLLAVLLESGMMRAETLQSEKKTNTQIETTTTTETREVGNPPNYGTVDAVTRSSPHYKVESKALRLMQYMVQSVVFCSIQWITELLRFPWCKHIQDVAWTVHVFTEKKDIMDGGADYSNMNSNSNNDETRTTEFIVLQHKQTLRHYVEPRELRHKPRFEIDWSCSIVFNPQYILCGDTAKEVYDVRTEVFAARVERPQRRFCLISSDWRQRRHELAERLEEHFGVPLEEVSTLMQRQPDGRR</sequence>
<name>A0A1X0NTU0_9TRYP</name>
<protein>
    <submittedName>
        <fullName evidence="2">Uncharacterized protein</fullName>
    </submittedName>
</protein>
<dbReference type="EMBL" id="NBCO01000021">
    <property type="protein sequence ID" value="ORC87530.1"/>
    <property type="molecule type" value="Genomic_DNA"/>
</dbReference>
<feature type="compositionally biased region" description="Low complexity" evidence="1">
    <location>
        <begin position="224"/>
        <end position="233"/>
    </location>
</feature>
<evidence type="ECO:0000313" key="3">
    <source>
        <dbReference type="Proteomes" id="UP000192257"/>
    </source>
</evidence>
<proteinExistence type="predicted"/>
<dbReference type="Proteomes" id="UP000192257">
    <property type="component" value="Unassembled WGS sequence"/>
</dbReference>